<sequence length="50" mass="6103">MKNKSMFEVFDDRTDEVVFSSEYKQDCINFMTKAASDDEKFLHYWLREVK</sequence>
<evidence type="ECO:0000313" key="1">
    <source>
        <dbReference type="EMBL" id="GIN22502.1"/>
    </source>
</evidence>
<organism evidence="1 2">
    <name type="scientific">Siminovitchia fordii</name>
    <dbReference type="NCBI Taxonomy" id="254759"/>
    <lineage>
        <taxon>Bacteria</taxon>
        <taxon>Bacillati</taxon>
        <taxon>Bacillota</taxon>
        <taxon>Bacilli</taxon>
        <taxon>Bacillales</taxon>
        <taxon>Bacillaceae</taxon>
        <taxon>Siminovitchia</taxon>
    </lineage>
</organism>
<dbReference type="Proteomes" id="UP000680279">
    <property type="component" value="Unassembled WGS sequence"/>
</dbReference>
<reference evidence="1 2" key="1">
    <citation type="submission" date="2021-03" db="EMBL/GenBank/DDBJ databases">
        <title>Antimicrobial resistance genes in bacteria isolated from Japanese honey, and their potential for conferring macrolide and lincosamide resistance in the American foulbrood pathogen Paenibacillus larvae.</title>
        <authorList>
            <person name="Okamoto M."/>
            <person name="Kumagai M."/>
            <person name="Kanamori H."/>
            <person name="Takamatsu D."/>
        </authorList>
    </citation>
    <scope>NUCLEOTIDE SEQUENCE [LARGE SCALE GENOMIC DNA]</scope>
    <source>
        <strain evidence="1 2">J1TS3</strain>
    </source>
</reference>
<accession>A0ABQ4KBV5</accession>
<proteinExistence type="predicted"/>
<dbReference type="EMBL" id="BOQT01000018">
    <property type="protein sequence ID" value="GIN22502.1"/>
    <property type="molecule type" value="Genomic_DNA"/>
</dbReference>
<name>A0ABQ4KBV5_9BACI</name>
<gene>
    <name evidence="1" type="ORF">J1TS3_36360</name>
</gene>
<evidence type="ECO:0000313" key="2">
    <source>
        <dbReference type="Proteomes" id="UP000680279"/>
    </source>
</evidence>
<comment type="caution">
    <text evidence="1">The sequence shown here is derived from an EMBL/GenBank/DDBJ whole genome shotgun (WGS) entry which is preliminary data.</text>
</comment>
<keyword evidence="2" id="KW-1185">Reference proteome</keyword>
<protein>
    <submittedName>
        <fullName evidence="1">Uncharacterized protein</fullName>
    </submittedName>
</protein>